<dbReference type="InterPro" id="IPR007061">
    <property type="entry name" value="MST-like"/>
</dbReference>
<accession>A0A7L5AMV0</accession>
<reference evidence="1 2" key="1">
    <citation type="submission" date="2016-09" db="EMBL/GenBank/DDBJ databases">
        <title>Complete genome sequence of microbes from the polar regions.</title>
        <authorList>
            <person name="Liao L."/>
            <person name="Chen B."/>
        </authorList>
    </citation>
    <scope>NUCLEOTIDE SEQUENCE [LARGE SCALE GENOMIC DNA]</scope>
    <source>
        <strain evidence="1 2">ZS314</strain>
    </source>
</reference>
<evidence type="ECO:0000313" key="2">
    <source>
        <dbReference type="Proteomes" id="UP000464507"/>
    </source>
</evidence>
<sequence length="169" mass="18997">MIRSDPATTRDERTTLTQFLDYQRATLLMKAEGLNREQLNQPLPTSSLTLAGLLKHLAYVEDSWIQEVFLGRPLPEPWASAPFGSDEDWEFHSASTDGPEALRELYEYSCARTRAGIEDASLDTVSVGASRRGRQFSLRWILVHLIEETARHCGHADLLREAIDGIVGE</sequence>
<name>A0A7L5AMV0_9MICO</name>
<dbReference type="AlphaFoldDB" id="A0A7L5AMV0"/>
<dbReference type="Gene3D" id="1.20.120.450">
    <property type="entry name" value="dinb family like domain"/>
    <property type="match status" value="1"/>
</dbReference>
<proteinExistence type="predicted"/>
<dbReference type="Proteomes" id="UP000464507">
    <property type="component" value="Chromosome"/>
</dbReference>
<dbReference type="Pfam" id="PF04978">
    <property type="entry name" value="MST"/>
    <property type="match status" value="1"/>
</dbReference>
<dbReference type="KEGG" id="mant:BHD05_13215"/>
<dbReference type="InterPro" id="IPR034660">
    <property type="entry name" value="DinB/YfiT-like"/>
</dbReference>
<dbReference type="EMBL" id="CP017146">
    <property type="protein sequence ID" value="QHO70461.1"/>
    <property type="molecule type" value="Genomic_DNA"/>
</dbReference>
<dbReference type="RefSeq" id="WP_161886846.1">
    <property type="nucleotide sequence ID" value="NZ_CP017146.1"/>
</dbReference>
<organism evidence="1 2">
    <name type="scientific">Marisediminicola antarctica</name>
    <dbReference type="NCBI Taxonomy" id="674079"/>
    <lineage>
        <taxon>Bacteria</taxon>
        <taxon>Bacillati</taxon>
        <taxon>Actinomycetota</taxon>
        <taxon>Actinomycetes</taxon>
        <taxon>Micrococcales</taxon>
        <taxon>Microbacteriaceae</taxon>
        <taxon>Marisediminicola</taxon>
    </lineage>
</organism>
<gene>
    <name evidence="1" type="ORF">BHD05_13215</name>
</gene>
<protein>
    <recommendedName>
        <fullName evidence="3">Mini-circle protein</fullName>
    </recommendedName>
</protein>
<evidence type="ECO:0008006" key="3">
    <source>
        <dbReference type="Google" id="ProtNLM"/>
    </source>
</evidence>
<dbReference type="OrthoDB" id="4548523at2"/>
<keyword evidence="2" id="KW-1185">Reference proteome</keyword>
<evidence type="ECO:0000313" key="1">
    <source>
        <dbReference type="EMBL" id="QHO70461.1"/>
    </source>
</evidence>
<dbReference type="SUPFAM" id="SSF109854">
    <property type="entry name" value="DinB/YfiT-like putative metalloenzymes"/>
    <property type="match status" value="1"/>
</dbReference>